<dbReference type="PANTHER" id="PTHR30466:SF11">
    <property type="entry name" value="FLAVIN-DEPENDENT MONOOXYGENASE, REDUCTASE SUBUNIT HSAB"/>
    <property type="match status" value="1"/>
</dbReference>
<evidence type="ECO:0000259" key="3">
    <source>
        <dbReference type="SMART" id="SM00903"/>
    </source>
</evidence>
<dbReference type="AlphaFoldDB" id="A0A934MGL8"/>
<dbReference type="InterPro" id="IPR002563">
    <property type="entry name" value="Flavin_Rdtase-like_dom"/>
</dbReference>
<reference evidence="4" key="1">
    <citation type="submission" date="2020-12" db="EMBL/GenBank/DDBJ databases">
        <title>Bacterial taxonomy.</title>
        <authorList>
            <person name="Pan X."/>
        </authorList>
    </citation>
    <scope>NUCLEOTIDE SEQUENCE</scope>
    <source>
        <strain evidence="4">B2012</strain>
    </source>
</reference>
<accession>A0A934MGL8</accession>
<evidence type="ECO:0000256" key="1">
    <source>
        <dbReference type="ARBA" id="ARBA00008898"/>
    </source>
</evidence>
<keyword evidence="5" id="KW-1185">Reference proteome</keyword>
<dbReference type="SUPFAM" id="SSF50475">
    <property type="entry name" value="FMN-binding split barrel"/>
    <property type="match status" value="1"/>
</dbReference>
<dbReference type="RefSeq" id="WP_211110279.1">
    <property type="nucleotide sequence ID" value="NZ_JAEKJA010000010.1"/>
</dbReference>
<organism evidence="4 5">
    <name type="scientific">Acuticoccus mangrovi</name>
    <dbReference type="NCBI Taxonomy" id="2796142"/>
    <lineage>
        <taxon>Bacteria</taxon>
        <taxon>Pseudomonadati</taxon>
        <taxon>Pseudomonadota</taxon>
        <taxon>Alphaproteobacteria</taxon>
        <taxon>Hyphomicrobiales</taxon>
        <taxon>Amorphaceae</taxon>
        <taxon>Acuticoccus</taxon>
    </lineage>
</organism>
<dbReference type="Proteomes" id="UP000609531">
    <property type="component" value="Unassembled WGS sequence"/>
</dbReference>
<comment type="caution">
    <text evidence="4">The sequence shown here is derived from an EMBL/GenBank/DDBJ whole genome shotgun (WGS) entry which is preliminary data.</text>
</comment>
<dbReference type="GO" id="GO:0042602">
    <property type="term" value="F:riboflavin reductase (NADPH) activity"/>
    <property type="evidence" value="ECO:0007669"/>
    <property type="project" value="TreeGrafter"/>
</dbReference>
<dbReference type="Gene3D" id="2.30.110.10">
    <property type="entry name" value="Electron Transport, Fmn-binding Protein, Chain A"/>
    <property type="match status" value="1"/>
</dbReference>
<dbReference type="SMART" id="SM00903">
    <property type="entry name" value="Flavin_Reduct"/>
    <property type="match status" value="1"/>
</dbReference>
<feature type="domain" description="Flavin reductase like" evidence="3">
    <location>
        <begin position="25"/>
        <end position="168"/>
    </location>
</feature>
<proteinExistence type="inferred from homology"/>
<comment type="similarity">
    <text evidence="1">Belongs to the non-flavoprotein flavin reductase family.</text>
</comment>
<protein>
    <submittedName>
        <fullName evidence="4">Flavin reductase family protein</fullName>
    </submittedName>
</protein>
<dbReference type="Pfam" id="PF01613">
    <property type="entry name" value="Flavin_Reduct"/>
    <property type="match status" value="1"/>
</dbReference>
<dbReference type="InterPro" id="IPR050268">
    <property type="entry name" value="NADH-dep_flavin_reductase"/>
</dbReference>
<dbReference type="PANTHER" id="PTHR30466">
    <property type="entry name" value="FLAVIN REDUCTASE"/>
    <property type="match status" value="1"/>
</dbReference>
<sequence length="173" mass="18011">MSVQPVSASVADPDPLPPERFRTIAAAWPSGVAVVTTVDRHGRPKGLTMTAVTALSLEPQQFLICVDDGSSTLAPLLDAGRFCINFLGKGQEDVARLFASKREDKFGALGWSLDAIGMPAIHGAVAQAGCDVVAVHDGGDHRIIIGGLRAAAISGGAPLLYHSGRFLDVNQGQ</sequence>
<evidence type="ECO:0000313" key="4">
    <source>
        <dbReference type="EMBL" id="MBJ3776728.1"/>
    </source>
</evidence>
<name>A0A934MGL8_9HYPH</name>
<keyword evidence="2" id="KW-0560">Oxidoreductase</keyword>
<evidence type="ECO:0000256" key="2">
    <source>
        <dbReference type="ARBA" id="ARBA00023002"/>
    </source>
</evidence>
<evidence type="ECO:0000313" key="5">
    <source>
        <dbReference type="Proteomes" id="UP000609531"/>
    </source>
</evidence>
<dbReference type="GO" id="GO:0010181">
    <property type="term" value="F:FMN binding"/>
    <property type="evidence" value="ECO:0007669"/>
    <property type="project" value="InterPro"/>
</dbReference>
<gene>
    <name evidence="4" type="ORF">JCR33_13565</name>
</gene>
<dbReference type="EMBL" id="JAEKJA010000010">
    <property type="protein sequence ID" value="MBJ3776728.1"/>
    <property type="molecule type" value="Genomic_DNA"/>
</dbReference>
<dbReference type="InterPro" id="IPR012349">
    <property type="entry name" value="Split_barrel_FMN-bd"/>
</dbReference>